<dbReference type="GO" id="GO:0051117">
    <property type="term" value="F:ATPase binding"/>
    <property type="evidence" value="ECO:0007669"/>
    <property type="project" value="TreeGrafter"/>
</dbReference>
<dbReference type="GO" id="GO:0004252">
    <property type="term" value="F:serine-type endopeptidase activity"/>
    <property type="evidence" value="ECO:0007669"/>
    <property type="project" value="TreeGrafter"/>
</dbReference>
<reference evidence="1" key="1">
    <citation type="submission" date="2019-12" db="EMBL/GenBank/DDBJ databases">
        <title>Genome sequencing and annotation of Brassica cretica.</title>
        <authorList>
            <person name="Studholme D.J."/>
            <person name="Sarris P.F."/>
        </authorList>
    </citation>
    <scope>NUCLEOTIDE SEQUENCE</scope>
    <source>
        <strain evidence="1">PFS-001/15</strain>
        <tissue evidence="1">Leaf</tissue>
    </source>
</reference>
<name>A0A8S9MLE7_BRACR</name>
<sequence length="104" mass="11962">MCKALKPLLEYQVAPKLFAKLKWLQSKGGDDEVLSLLHVGHVEDVRRQVNEAIEARQHKIDRMYAAFTGQPLETVQQFTERDRFLSASEALEFVLIDGLLETEY</sequence>
<comment type="caution">
    <text evidence="1">The sequence shown here is derived from an EMBL/GenBank/DDBJ whole genome shotgun (WGS) entry which is preliminary data.</text>
</comment>
<protein>
    <submittedName>
        <fullName evidence="1">Uncharacterized protein</fullName>
    </submittedName>
</protein>
<dbReference type="Pfam" id="PF00574">
    <property type="entry name" value="CLP_protease"/>
    <property type="match status" value="1"/>
</dbReference>
<dbReference type="SUPFAM" id="SSF52096">
    <property type="entry name" value="ClpP/crotonase"/>
    <property type="match status" value="1"/>
</dbReference>
<dbReference type="Gene3D" id="3.90.226.10">
    <property type="entry name" value="2-enoyl-CoA Hydratase, Chain A, domain 1"/>
    <property type="match status" value="1"/>
</dbReference>
<accession>A0A8S9MLE7</accession>
<dbReference type="PANTHER" id="PTHR10381">
    <property type="entry name" value="ATP-DEPENDENT CLP PROTEASE PROTEOLYTIC SUBUNIT"/>
    <property type="match status" value="1"/>
</dbReference>
<dbReference type="AlphaFoldDB" id="A0A8S9MLE7"/>
<evidence type="ECO:0000313" key="2">
    <source>
        <dbReference type="Proteomes" id="UP000712281"/>
    </source>
</evidence>
<evidence type="ECO:0000313" key="1">
    <source>
        <dbReference type="EMBL" id="KAF2618681.1"/>
    </source>
</evidence>
<dbReference type="GO" id="GO:0009368">
    <property type="term" value="C:endopeptidase Clp complex"/>
    <property type="evidence" value="ECO:0007669"/>
    <property type="project" value="TreeGrafter"/>
</dbReference>
<dbReference type="Proteomes" id="UP000712281">
    <property type="component" value="Unassembled WGS sequence"/>
</dbReference>
<dbReference type="InterPro" id="IPR023562">
    <property type="entry name" value="ClpP/TepA"/>
</dbReference>
<dbReference type="EMBL" id="QGKW02000007">
    <property type="protein sequence ID" value="KAF2618681.1"/>
    <property type="molecule type" value="Genomic_DNA"/>
</dbReference>
<gene>
    <name evidence="1" type="ORF">F2Q68_00042517</name>
</gene>
<proteinExistence type="predicted"/>
<dbReference type="GO" id="GO:0004176">
    <property type="term" value="F:ATP-dependent peptidase activity"/>
    <property type="evidence" value="ECO:0007669"/>
    <property type="project" value="TreeGrafter"/>
</dbReference>
<dbReference type="InterPro" id="IPR029045">
    <property type="entry name" value="ClpP/crotonase-like_dom_sf"/>
</dbReference>
<dbReference type="PANTHER" id="PTHR10381:SF8">
    <property type="entry name" value="ATP-DEPENDENT CLP PROTEASE PROTEOLYTIC SUBUNIT 6, CHLOROPLASTIC"/>
    <property type="match status" value="1"/>
</dbReference>
<dbReference type="GO" id="GO:0006515">
    <property type="term" value="P:protein quality control for misfolded or incompletely synthesized proteins"/>
    <property type="evidence" value="ECO:0007669"/>
    <property type="project" value="TreeGrafter"/>
</dbReference>
<organism evidence="1 2">
    <name type="scientific">Brassica cretica</name>
    <name type="common">Mustard</name>
    <dbReference type="NCBI Taxonomy" id="69181"/>
    <lineage>
        <taxon>Eukaryota</taxon>
        <taxon>Viridiplantae</taxon>
        <taxon>Streptophyta</taxon>
        <taxon>Embryophyta</taxon>
        <taxon>Tracheophyta</taxon>
        <taxon>Spermatophyta</taxon>
        <taxon>Magnoliopsida</taxon>
        <taxon>eudicotyledons</taxon>
        <taxon>Gunneridae</taxon>
        <taxon>Pentapetalae</taxon>
        <taxon>rosids</taxon>
        <taxon>malvids</taxon>
        <taxon>Brassicales</taxon>
        <taxon>Brassicaceae</taxon>
        <taxon>Brassiceae</taxon>
        <taxon>Brassica</taxon>
    </lineage>
</organism>